<gene>
    <name evidence="1" type="ORF">ED236_05220</name>
</gene>
<organism evidence="1 2">
    <name type="scientific">Pseudomethylobacillus aquaticus</name>
    <dbReference type="NCBI Taxonomy" id="2676064"/>
    <lineage>
        <taxon>Bacteria</taxon>
        <taxon>Pseudomonadati</taxon>
        <taxon>Pseudomonadota</taxon>
        <taxon>Betaproteobacteria</taxon>
        <taxon>Nitrosomonadales</taxon>
        <taxon>Methylophilaceae</taxon>
        <taxon>Pseudomethylobacillus</taxon>
    </lineage>
</organism>
<dbReference type="AlphaFoldDB" id="A0A3N0V3G4"/>
<name>A0A3N0V3G4_9PROT</name>
<evidence type="ECO:0000313" key="2">
    <source>
        <dbReference type="Proteomes" id="UP000275137"/>
    </source>
</evidence>
<protein>
    <submittedName>
        <fullName evidence="1">Uncharacterized protein</fullName>
    </submittedName>
</protein>
<proteinExistence type="predicted"/>
<reference evidence="1 2" key="1">
    <citation type="submission" date="2018-10" db="EMBL/GenBank/DDBJ databases">
        <authorList>
            <person name="Chen W.-M."/>
        </authorList>
    </citation>
    <scope>NUCLEOTIDE SEQUENCE [LARGE SCALE GENOMIC DNA]</scope>
    <source>
        <strain evidence="1 2">H-5</strain>
    </source>
</reference>
<accession>A0A3N0V3G4</accession>
<dbReference type="RefSeq" id="WP_123236886.1">
    <property type="nucleotide sequence ID" value="NZ_RJVP01000002.1"/>
</dbReference>
<evidence type="ECO:0000313" key="1">
    <source>
        <dbReference type="EMBL" id="ROH87081.1"/>
    </source>
</evidence>
<keyword evidence="2" id="KW-1185">Reference proteome</keyword>
<dbReference type="Proteomes" id="UP000275137">
    <property type="component" value="Unassembled WGS sequence"/>
</dbReference>
<sequence>MHIDFDHQVGSSMMAVRLDQPATVHSAILSIPEHAPIDLEPRVEEGSKLCLRLDHGKLLEVLNISHARVIILVDDHQEHPANTEISTLIISEFNVDLKELFYERVVSTARSIRNPNLLRLCCKRAVKRFHNNYDVAGIAICALGYRVLDANDPQDRDMGWLQTEVNRLLRWRDPVSAYHHTRWATSCLILNAYIDINFDRYEDGIQKLRRLFYYRYGLSYAPLVQTNLVRAGLLIADFDIKMGHLQQVRPLLEEVIRVAEDGVWFSDLDDPGPGVFKFTEFDITLAGARIARGILDKMDSMDSAQLLKTYKVEQLGGYINVLATRGKL</sequence>
<comment type="caution">
    <text evidence="1">The sequence shown here is derived from an EMBL/GenBank/DDBJ whole genome shotgun (WGS) entry which is preliminary data.</text>
</comment>
<dbReference type="EMBL" id="RJVP01000002">
    <property type="protein sequence ID" value="ROH87081.1"/>
    <property type="molecule type" value="Genomic_DNA"/>
</dbReference>